<protein>
    <recommendedName>
        <fullName evidence="4">Protein MEMO1</fullName>
    </recommendedName>
</protein>
<dbReference type="CDD" id="cd07361">
    <property type="entry name" value="MEMO_like"/>
    <property type="match status" value="1"/>
</dbReference>
<dbReference type="InterPro" id="IPR002737">
    <property type="entry name" value="MEMO1_fam"/>
</dbReference>
<dbReference type="EMBL" id="JALNTZ010000003">
    <property type="protein sequence ID" value="KAJ3659259.1"/>
    <property type="molecule type" value="Genomic_DNA"/>
</dbReference>
<keyword evidence="3" id="KW-1185">Reference proteome</keyword>
<dbReference type="PANTHER" id="PTHR11060">
    <property type="entry name" value="PROTEIN MEMO1"/>
    <property type="match status" value="1"/>
</dbReference>
<accession>A0AA38MKG4</accession>
<name>A0AA38MKG4_9CUCU</name>
<dbReference type="Proteomes" id="UP001168821">
    <property type="component" value="Unassembled WGS sequence"/>
</dbReference>
<gene>
    <name evidence="2" type="ORF">Zmor_010959</name>
</gene>
<comment type="similarity">
    <text evidence="1">Belongs to the MEMO1 family.</text>
</comment>
<evidence type="ECO:0008006" key="4">
    <source>
        <dbReference type="Google" id="ProtNLM"/>
    </source>
</evidence>
<organism evidence="2 3">
    <name type="scientific">Zophobas morio</name>
    <dbReference type="NCBI Taxonomy" id="2755281"/>
    <lineage>
        <taxon>Eukaryota</taxon>
        <taxon>Metazoa</taxon>
        <taxon>Ecdysozoa</taxon>
        <taxon>Arthropoda</taxon>
        <taxon>Hexapoda</taxon>
        <taxon>Insecta</taxon>
        <taxon>Pterygota</taxon>
        <taxon>Neoptera</taxon>
        <taxon>Endopterygota</taxon>
        <taxon>Coleoptera</taxon>
        <taxon>Polyphaga</taxon>
        <taxon>Cucujiformia</taxon>
        <taxon>Tenebrionidae</taxon>
        <taxon>Zophobas</taxon>
    </lineage>
</organism>
<reference evidence="2" key="1">
    <citation type="journal article" date="2023" name="G3 (Bethesda)">
        <title>Whole genome assemblies of Zophobas morio and Tenebrio molitor.</title>
        <authorList>
            <person name="Kaur S."/>
            <person name="Stinson S.A."/>
            <person name="diCenzo G.C."/>
        </authorList>
    </citation>
    <scope>NUCLEOTIDE SEQUENCE</scope>
    <source>
        <strain evidence="2">QUZm001</strain>
    </source>
</reference>
<evidence type="ECO:0000256" key="1">
    <source>
        <dbReference type="ARBA" id="ARBA00006315"/>
    </source>
</evidence>
<dbReference type="AlphaFoldDB" id="A0AA38MKG4"/>
<dbReference type="NCBIfam" id="TIGR04336">
    <property type="entry name" value="AmmeMemoSam_B"/>
    <property type="match status" value="1"/>
</dbReference>
<comment type="caution">
    <text evidence="2">The sequence shown here is derived from an EMBL/GenBank/DDBJ whole genome shotgun (WGS) entry which is preliminary data.</text>
</comment>
<proteinExistence type="inferred from homology"/>
<evidence type="ECO:0000313" key="2">
    <source>
        <dbReference type="EMBL" id="KAJ3659259.1"/>
    </source>
</evidence>
<dbReference type="PANTHER" id="PTHR11060:SF0">
    <property type="entry name" value="PROTEIN MEMO1"/>
    <property type="match status" value="1"/>
</dbReference>
<evidence type="ECO:0000313" key="3">
    <source>
        <dbReference type="Proteomes" id="UP001168821"/>
    </source>
</evidence>
<dbReference type="Pfam" id="PF01875">
    <property type="entry name" value="Memo"/>
    <property type="match status" value="1"/>
</dbReference>
<dbReference type="Gene3D" id="3.40.830.10">
    <property type="entry name" value="LigB-like"/>
    <property type="match status" value="1"/>
</dbReference>
<dbReference type="HAMAP" id="MF_00055">
    <property type="entry name" value="MEMO1"/>
    <property type="match status" value="1"/>
</dbReference>
<sequence length="309" mass="35145">MSYRKAKHAGSWYSDSSSELSNQLSAWLHKVDFIHGPARAIITPHAGYRYCGSCAAHAYKQISPELVKKIFILGPSHHFSLSGCALTTATKFQTPLYDLAVDSQVNNELYATGYFDWLSLSVDEKEHSIEMQLPFLAKIMENYKHKFTIIPILVGSLSSEKQVRYGKLLVKYLKDPQNLFIISSDFCHWGPQFRYTYCDTSFEHIYESIENLDHMGMTAIENLSPHEFSDYLKKFGNTICGRHVIGILLNVSVCMIIATCNKTYFQMINLITEDTKMRPNLKFLNYMQSNQCITSMDSSVSYAAGALIM</sequence>